<keyword evidence="1" id="KW-0732">Signal</keyword>
<reference evidence="2 3" key="1">
    <citation type="submission" date="2023-03" db="EMBL/GenBank/DDBJ databases">
        <title>High-quality genome of Scylla paramamosain provides insights in environmental adaptation.</title>
        <authorList>
            <person name="Zhang L."/>
        </authorList>
    </citation>
    <scope>NUCLEOTIDE SEQUENCE [LARGE SCALE GENOMIC DNA]</scope>
    <source>
        <strain evidence="2">LZ_2023a</strain>
        <tissue evidence="2">Muscle</tissue>
    </source>
</reference>
<dbReference type="SUPFAM" id="SSF50405">
    <property type="entry name" value="Actin-crosslinking proteins"/>
    <property type="match status" value="1"/>
</dbReference>
<dbReference type="Proteomes" id="UP001487740">
    <property type="component" value="Unassembled WGS sequence"/>
</dbReference>
<keyword evidence="3" id="KW-1185">Reference proteome</keyword>
<comment type="caution">
    <text evidence="2">The sequence shown here is derived from an EMBL/GenBank/DDBJ whole genome shotgun (WGS) entry which is preliminary data.</text>
</comment>
<dbReference type="AlphaFoldDB" id="A0AAW0TGP3"/>
<sequence>MQGILCLMLVAVCFELSTARPRVKTVGRMTSVWPRPGPPQAGLSATLVHPMAGHLSPGNPLPPPCSLELRCPEGMNPPLEASAPTTEARAFFANYIKRPAKEKAWKAVQVSWNTLTQGLHDRHHRHLHWITKSRQDHQRLLNMPKTQNVLRRWRKGSFRTKRSASQDTAVRYTGSMEFKFRMQGLHPLYLMPTPSGNSLRLSTQHANHTCFRVHMFNSMASNGARSLVMLEAYTGSYLQPNTSGFLSLVDNEAVVTNVTQVDNRFFNLDAYIGDNTVKIKHVNTNLHLQARENGVSLVSTDPLAAEGMRFYKFSCSNT</sequence>
<evidence type="ECO:0000313" key="2">
    <source>
        <dbReference type="EMBL" id="KAK8386890.1"/>
    </source>
</evidence>
<evidence type="ECO:0000256" key="1">
    <source>
        <dbReference type="SAM" id="SignalP"/>
    </source>
</evidence>
<proteinExistence type="predicted"/>
<dbReference type="InterPro" id="IPR008999">
    <property type="entry name" value="Actin-crosslinking"/>
</dbReference>
<feature type="signal peptide" evidence="1">
    <location>
        <begin position="1"/>
        <end position="19"/>
    </location>
</feature>
<dbReference type="EMBL" id="JARAKH010000030">
    <property type="protein sequence ID" value="KAK8386890.1"/>
    <property type="molecule type" value="Genomic_DNA"/>
</dbReference>
<evidence type="ECO:0000313" key="3">
    <source>
        <dbReference type="Proteomes" id="UP001487740"/>
    </source>
</evidence>
<gene>
    <name evidence="2" type="ORF">O3P69_017957</name>
</gene>
<accession>A0AAW0TGP3</accession>
<organism evidence="2 3">
    <name type="scientific">Scylla paramamosain</name>
    <name type="common">Mud crab</name>
    <dbReference type="NCBI Taxonomy" id="85552"/>
    <lineage>
        <taxon>Eukaryota</taxon>
        <taxon>Metazoa</taxon>
        <taxon>Ecdysozoa</taxon>
        <taxon>Arthropoda</taxon>
        <taxon>Crustacea</taxon>
        <taxon>Multicrustacea</taxon>
        <taxon>Malacostraca</taxon>
        <taxon>Eumalacostraca</taxon>
        <taxon>Eucarida</taxon>
        <taxon>Decapoda</taxon>
        <taxon>Pleocyemata</taxon>
        <taxon>Brachyura</taxon>
        <taxon>Eubrachyura</taxon>
        <taxon>Portunoidea</taxon>
        <taxon>Portunidae</taxon>
        <taxon>Portuninae</taxon>
        <taxon>Scylla</taxon>
    </lineage>
</organism>
<name>A0AAW0TGP3_SCYPA</name>
<feature type="chain" id="PRO_5043912018" evidence="1">
    <location>
        <begin position="20"/>
        <end position="318"/>
    </location>
</feature>
<protein>
    <submittedName>
        <fullName evidence="2">Uncharacterized protein</fullName>
    </submittedName>
</protein>